<gene>
    <name evidence="4" type="ORF">ACFP3U_34070</name>
</gene>
<sequence length="184" mass="19561">MITTIRRGTAPDAEAVATLHAASWRTAYAGIVPDGALGDGLADERREIWELRLTVDYGGPESTPELLIAERAGDTVGFAYLVPQPDGRVLLDNLHVRPGLTGAGIGGDLLDASRAHVARRHPGAALYLEVLQANTRAVAFYERAGGLRTDARHGVFPGGHTLPEYEYTWPAVGSPVAPAAQSWS</sequence>
<feature type="domain" description="N-acetyltransferase" evidence="3">
    <location>
        <begin position="3"/>
        <end position="172"/>
    </location>
</feature>
<dbReference type="PANTHER" id="PTHR43877">
    <property type="entry name" value="AMINOALKYLPHOSPHONATE N-ACETYLTRANSFERASE-RELATED-RELATED"/>
    <property type="match status" value="1"/>
</dbReference>
<evidence type="ECO:0000313" key="5">
    <source>
        <dbReference type="Proteomes" id="UP001595975"/>
    </source>
</evidence>
<name>A0ABW0XFY2_9ACTN</name>
<keyword evidence="5" id="KW-1185">Reference proteome</keyword>
<dbReference type="SUPFAM" id="SSF55729">
    <property type="entry name" value="Acyl-CoA N-acyltransferases (Nat)"/>
    <property type="match status" value="1"/>
</dbReference>
<keyword evidence="1 4" id="KW-0808">Transferase</keyword>
<dbReference type="Gene3D" id="3.40.630.30">
    <property type="match status" value="1"/>
</dbReference>
<keyword evidence="2 4" id="KW-0012">Acyltransferase</keyword>
<proteinExistence type="predicted"/>
<accession>A0ABW0XFY2</accession>
<dbReference type="Pfam" id="PF00583">
    <property type="entry name" value="Acetyltransf_1"/>
    <property type="match status" value="1"/>
</dbReference>
<dbReference type="InterPro" id="IPR000182">
    <property type="entry name" value="GNAT_dom"/>
</dbReference>
<evidence type="ECO:0000256" key="2">
    <source>
        <dbReference type="ARBA" id="ARBA00023315"/>
    </source>
</evidence>
<reference evidence="5" key="1">
    <citation type="journal article" date="2019" name="Int. J. Syst. Evol. Microbiol.">
        <title>The Global Catalogue of Microorganisms (GCM) 10K type strain sequencing project: providing services to taxonomists for standard genome sequencing and annotation.</title>
        <authorList>
            <consortium name="The Broad Institute Genomics Platform"/>
            <consortium name="The Broad Institute Genome Sequencing Center for Infectious Disease"/>
            <person name="Wu L."/>
            <person name="Ma J."/>
        </authorList>
    </citation>
    <scope>NUCLEOTIDE SEQUENCE [LARGE SCALE GENOMIC DNA]</scope>
    <source>
        <strain evidence="5">CGMCC 4.1437</strain>
    </source>
</reference>
<dbReference type="InterPro" id="IPR016181">
    <property type="entry name" value="Acyl_CoA_acyltransferase"/>
</dbReference>
<comment type="caution">
    <text evidence="4">The sequence shown here is derived from an EMBL/GenBank/DDBJ whole genome shotgun (WGS) entry which is preliminary data.</text>
</comment>
<dbReference type="GO" id="GO:0016746">
    <property type="term" value="F:acyltransferase activity"/>
    <property type="evidence" value="ECO:0007669"/>
    <property type="project" value="UniProtKB-KW"/>
</dbReference>
<dbReference type="EC" id="2.3.-.-" evidence="4"/>
<dbReference type="CDD" id="cd04301">
    <property type="entry name" value="NAT_SF"/>
    <property type="match status" value="1"/>
</dbReference>
<dbReference type="PROSITE" id="PS51186">
    <property type="entry name" value="GNAT"/>
    <property type="match status" value="1"/>
</dbReference>
<evidence type="ECO:0000256" key="1">
    <source>
        <dbReference type="ARBA" id="ARBA00022679"/>
    </source>
</evidence>
<dbReference type="RefSeq" id="WP_380229641.1">
    <property type="nucleotide sequence ID" value="NZ_JBHSOF010000075.1"/>
</dbReference>
<organism evidence="4 5">
    <name type="scientific">Kitasatospora misakiensis</name>
    <dbReference type="NCBI Taxonomy" id="67330"/>
    <lineage>
        <taxon>Bacteria</taxon>
        <taxon>Bacillati</taxon>
        <taxon>Actinomycetota</taxon>
        <taxon>Actinomycetes</taxon>
        <taxon>Kitasatosporales</taxon>
        <taxon>Streptomycetaceae</taxon>
        <taxon>Kitasatospora</taxon>
    </lineage>
</organism>
<dbReference type="InterPro" id="IPR050832">
    <property type="entry name" value="Bact_Acetyltransf"/>
</dbReference>
<evidence type="ECO:0000313" key="4">
    <source>
        <dbReference type="EMBL" id="MFC5667979.1"/>
    </source>
</evidence>
<dbReference type="Proteomes" id="UP001595975">
    <property type="component" value="Unassembled WGS sequence"/>
</dbReference>
<dbReference type="EMBL" id="JBHSOF010000075">
    <property type="protein sequence ID" value="MFC5667979.1"/>
    <property type="molecule type" value="Genomic_DNA"/>
</dbReference>
<protein>
    <submittedName>
        <fullName evidence="4">GNAT family N-acetyltransferase</fullName>
        <ecNumber evidence="4">2.3.-.-</ecNumber>
    </submittedName>
</protein>
<evidence type="ECO:0000259" key="3">
    <source>
        <dbReference type="PROSITE" id="PS51186"/>
    </source>
</evidence>